<comment type="caution">
    <text evidence="1">The sequence shown here is derived from an EMBL/GenBank/DDBJ whole genome shotgun (WGS) entry which is preliminary data.</text>
</comment>
<accession>A0A6G1WUU9</accession>
<proteinExistence type="predicted"/>
<evidence type="ECO:0000313" key="1">
    <source>
        <dbReference type="EMBL" id="MQW73476.1"/>
    </source>
</evidence>
<dbReference type="RefSeq" id="WP_153414274.1">
    <property type="nucleotide sequence ID" value="NZ_WISB01000205.1"/>
</dbReference>
<dbReference type="AlphaFoldDB" id="A0A6G1WUU9"/>
<gene>
    <name evidence="1" type="ORF">GHJ91_31600</name>
</gene>
<organism evidence="1">
    <name type="scientific">Sinorhizobium medicae</name>
    <dbReference type="NCBI Taxonomy" id="110321"/>
    <lineage>
        <taxon>Bacteria</taxon>
        <taxon>Pseudomonadati</taxon>
        <taxon>Pseudomonadota</taxon>
        <taxon>Alphaproteobacteria</taxon>
        <taxon>Hyphomicrobiales</taxon>
        <taxon>Rhizobiaceae</taxon>
        <taxon>Sinorhizobium/Ensifer group</taxon>
        <taxon>Sinorhizobium</taxon>
    </lineage>
</organism>
<reference evidence="1" key="1">
    <citation type="journal article" date="2013" name="Genome Biol.">
        <title>Comparative genomics of the core and accessory genomes of 48 Sinorhizobium strains comprising five genospecies.</title>
        <authorList>
            <person name="Sugawara M."/>
            <person name="Epstein B."/>
            <person name="Badgley B.D."/>
            <person name="Unno T."/>
            <person name="Xu L."/>
            <person name="Reese J."/>
            <person name="Gyaneshwar P."/>
            <person name="Denny R."/>
            <person name="Mudge J."/>
            <person name="Bharti A.K."/>
            <person name="Farmer A.D."/>
            <person name="May G.D."/>
            <person name="Woodward J.E."/>
            <person name="Medigue C."/>
            <person name="Vallenet D."/>
            <person name="Lajus A."/>
            <person name="Rouy Z."/>
            <person name="Martinez-Vaz B."/>
            <person name="Tiffin P."/>
            <person name="Young N.D."/>
            <person name="Sadowsky M.J."/>
        </authorList>
    </citation>
    <scope>NUCLEOTIDE SEQUENCE</scope>
    <source>
        <strain evidence="1">M1</strain>
    </source>
</reference>
<dbReference type="EMBL" id="WISB01000205">
    <property type="protein sequence ID" value="MQW73476.1"/>
    <property type="molecule type" value="Genomic_DNA"/>
</dbReference>
<sequence>MNQGITIRLGASHNSLTVASNGLAFDMSAMDKTERYELRRALIEGLKRYGYFGKKEQRRAVFRARQKGRA</sequence>
<protein>
    <submittedName>
        <fullName evidence="1">Uncharacterized protein</fullName>
    </submittedName>
</protein>
<name>A0A6G1WUU9_9HYPH</name>